<evidence type="ECO:0000259" key="4">
    <source>
        <dbReference type="Pfam" id="PF03009"/>
    </source>
</evidence>
<dbReference type="Pfam" id="PF12796">
    <property type="entry name" value="Ank_2"/>
    <property type="match status" value="1"/>
</dbReference>
<dbReference type="InterPro" id="IPR002110">
    <property type="entry name" value="Ankyrin_rpt"/>
</dbReference>
<evidence type="ECO:0000256" key="2">
    <source>
        <dbReference type="ARBA" id="ARBA00022801"/>
    </source>
</evidence>
<dbReference type="EMBL" id="MU865950">
    <property type="protein sequence ID" value="KAK4447294.1"/>
    <property type="molecule type" value="Genomic_DNA"/>
</dbReference>
<dbReference type="AlphaFoldDB" id="A0AAV9GH16"/>
<keyword evidence="8" id="KW-1185">Reference proteome</keyword>
<evidence type="ECO:0000313" key="8">
    <source>
        <dbReference type="Proteomes" id="UP001321760"/>
    </source>
</evidence>
<dbReference type="PANTHER" id="PTHR22958">
    <property type="entry name" value="GLYCEROPHOSPHORYL DIESTER PHOSPHODIESTERASE"/>
    <property type="match status" value="1"/>
</dbReference>
<evidence type="ECO:0000256" key="3">
    <source>
        <dbReference type="ARBA" id="ARBA00023043"/>
    </source>
</evidence>
<dbReference type="Proteomes" id="UP001321760">
    <property type="component" value="Unassembled WGS sequence"/>
</dbReference>
<dbReference type="InterPro" id="IPR030395">
    <property type="entry name" value="GP_PDE_dom"/>
</dbReference>
<protein>
    <submittedName>
        <fullName evidence="7">Glycerophosphodiester phosphodiesterase</fullName>
    </submittedName>
</protein>
<dbReference type="InterPro" id="IPR057506">
    <property type="entry name" value="C2_GPCPD1"/>
</dbReference>
<dbReference type="Pfam" id="PF00023">
    <property type="entry name" value="Ank"/>
    <property type="match status" value="1"/>
</dbReference>
<dbReference type="PANTHER" id="PTHR22958:SF1">
    <property type="entry name" value="GLYCEROPHOSPHOCHOLINE PHOSPHODIESTERASE GPCPD1"/>
    <property type="match status" value="1"/>
</dbReference>
<dbReference type="Pfam" id="PF25329">
    <property type="entry name" value="C2_GDE1"/>
    <property type="match status" value="1"/>
</dbReference>
<dbReference type="SUPFAM" id="SSF48403">
    <property type="entry name" value="Ankyrin repeat"/>
    <property type="match status" value="1"/>
</dbReference>
<accession>A0AAV9GH16</accession>
<sequence length="844" mass="92369">MKFGRTMHRHFVPEWSGHYIDYNLLKCLLKLSQMPEALECLDASILSLDEFLHSHVTRSKATHSNPALNPKKLRWFKEINARAVWRILAKFERRGHGDDPSYGRIKTRWTALELTWEAAFSLLADISSSDVLGDDVRVHDATTADAIMAADRDGLTPLHLAVIGNHTQVALEMIEVLKQDAGERAKSLLGAVLHLALRMEDDDIVRSLLHAHPDLGYRSSRGEVALHVAIQMGNFEHVSLIVEASREQGASLDGPDNSRGWTPLFVACADGNVEMSRLLIDAGSNQTHQDRLGWTAQEIAAFRGHLAVADLFAAPVDYSAGGPARSCSHRRSKVGGISCGHDQAVVITTLGTTGRNRVITGLDLSFCSSAPTPGRYNDDLFVLEISAPSTLDRHRVPLPVLDDQINNPCVFVIPTTAEPCLVFDVLRVAYGKEVLIASGTVSLQGNSKQFGAHRQSLIREQTIPMLERETMRTAGTLTFTPLLVRPFARLQTPQTVDLTRSPSAPPLLIGHRGAGMNINTQKYLQIGENTVGSFLSAAKLGAAFVEFDIQLTRDLKPVVFHDFSLSESGTDVPIHDVTLDQFIHASNIQSPHGNPLSMLGTAHSREEAGRPRSRSLGRQFEAGAAQIKDRMKHTVDFKEKGFKANTRGFFIQDTFATLQEILLALPENIGCDVEIKYPRLHETISAGVAPIAIELNTFVDVVLQQLHENAGNHRIILSSFTPEICILLATKQQAYPVFFITNAGKLPMSDMEVRAASLQGAVHFAERWGLAGIVFACETLLLCPRLVGLVKGRGLVCATYGTPNNEPEMVKLQAEAGVDLIVSDRVGLIAKTLGVDGGTWMLAD</sequence>
<organism evidence="7 8">
    <name type="scientific">Podospora aff. communis PSN243</name>
    <dbReference type="NCBI Taxonomy" id="3040156"/>
    <lineage>
        <taxon>Eukaryota</taxon>
        <taxon>Fungi</taxon>
        <taxon>Dikarya</taxon>
        <taxon>Ascomycota</taxon>
        <taxon>Pezizomycotina</taxon>
        <taxon>Sordariomycetes</taxon>
        <taxon>Sordariomycetidae</taxon>
        <taxon>Sordariales</taxon>
        <taxon>Podosporaceae</taxon>
        <taxon>Podospora</taxon>
    </lineage>
</organism>
<dbReference type="Gene3D" id="3.20.20.190">
    <property type="entry name" value="Phosphatidylinositol (PI) phosphodiesterase"/>
    <property type="match status" value="1"/>
</dbReference>
<keyword evidence="3" id="KW-0040">ANK repeat</keyword>
<reference evidence="7" key="1">
    <citation type="journal article" date="2023" name="Mol. Phylogenet. Evol.">
        <title>Genome-scale phylogeny and comparative genomics of the fungal order Sordariales.</title>
        <authorList>
            <person name="Hensen N."/>
            <person name="Bonometti L."/>
            <person name="Westerberg I."/>
            <person name="Brannstrom I.O."/>
            <person name="Guillou S."/>
            <person name="Cros-Aarteil S."/>
            <person name="Calhoun S."/>
            <person name="Haridas S."/>
            <person name="Kuo A."/>
            <person name="Mondo S."/>
            <person name="Pangilinan J."/>
            <person name="Riley R."/>
            <person name="LaButti K."/>
            <person name="Andreopoulos B."/>
            <person name="Lipzen A."/>
            <person name="Chen C."/>
            <person name="Yan M."/>
            <person name="Daum C."/>
            <person name="Ng V."/>
            <person name="Clum A."/>
            <person name="Steindorff A."/>
            <person name="Ohm R.A."/>
            <person name="Martin F."/>
            <person name="Silar P."/>
            <person name="Natvig D.O."/>
            <person name="Lalanne C."/>
            <person name="Gautier V."/>
            <person name="Ament-Velasquez S.L."/>
            <person name="Kruys A."/>
            <person name="Hutchinson M.I."/>
            <person name="Powell A.J."/>
            <person name="Barry K."/>
            <person name="Miller A.N."/>
            <person name="Grigoriev I.V."/>
            <person name="Debuchy R."/>
            <person name="Gladieux P."/>
            <person name="Hiltunen Thoren M."/>
            <person name="Johannesson H."/>
        </authorList>
    </citation>
    <scope>NUCLEOTIDE SEQUENCE</scope>
    <source>
        <strain evidence="7">PSN243</strain>
    </source>
</reference>
<evidence type="ECO:0000313" key="7">
    <source>
        <dbReference type="EMBL" id="KAK4447294.1"/>
    </source>
</evidence>
<dbReference type="Pfam" id="PF03105">
    <property type="entry name" value="SPX"/>
    <property type="match status" value="1"/>
</dbReference>
<keyword evidence="2" id="KW-0378">Hydrolase</keyword>
<dbReference type="SMART" id="SM00248">
    <property type="entry name" value="ANK"/>
    <property type="match status" value="4"/>
</dbReference>
<dbReference type="CDD" id="cd14447">
    <property type="entry name" value="SPX"/>
    <property type="match status" value="1"/>
</dbReference>
<reference evidence="7" key="2">
    <citation type="submission" date="2023-05" db="EMBL/GenBank/DDBJ databases">
        <authorList>
            <consortium name="Lawrence Berkeley National Laboratory"/>
            <person name="Steindorff A."/>
            <person name="Hensen N."/>
            <person name="Bonometti L."/>
            <person name="Westerberg I."/>
            <person name="Brannstrom I.O."/>
            <person name="Guillou S."/>
            <person name="Cros-Aarteil S."/>
            <person name="Calhoun S."/>
            <person name="Haridas S."/>
            <person name="Kuo A."/>
            <person name="Mondo S."/>
            <person name="Pangilinan J."/>
            <person name="Riley R."/>
            <person name="Labutti K."/>
            <person name="Andreopoulos B."/>
            <person name="Lipzen A."/>
            <person name="Chen C."/>
            <person name="Yanf M."/>
            <person name="Daum C."/>
            <person name="Ng V."/>
            <person name="Clum A."/>
            <person name="Ohm R."/>
            <person name="Martin F."/>
            <person name="Silar P."/>
            <person name="Natvig D."/>
            <person name="Lalanne C."/>
            <person name="Gautier V."/>
            <person name="Ament-Velasquez S.L."/>
            <person name="Kruys A."/>
            <person name="Hutchinson M.I."/>
            <person name="Powell A.J."/>
            <person name="Barry K."/>
            <person name="Miller A.N."/>
            <person name="Grigoriev I.V."/>
            <person name="Debuchy R."/>
            <person name="Gladieux P."/>
            <person name="Thoren M.H."/>
            <person name="Johannesson H."/>
        </authorList>
    </citation>
    <scope>NUCLEOTIDE SEQUENCE</scope>
    <source>
        <strain evidence="7">PSN243</strain>
    </source>
</reference>
<dbReference type="InterPro" id="IPR051578">
    <property type="entry name" value="GDPD"/>
</dbReference>
<keyword evidence="1" id="KW-0677">Repeat</keyword>
<proteinExistence type="predicted"/>
<dbReference type="InterPro" id="IPR036770">
    <property type="entry name" value="Ankyrin_rpt-contain_sf"/>
</dbReference>
<evidence type="ECO:0000256" key="1">
    <source>
        <dbReference type="ARBA" id="ARBA00022737"/>
    </source>
</evidence>
<feature type="domain" description="GP-PDE" evidence="4">
    <location>
        <begin position="511"/>
        <end position="827"/>
    </location>
</feature>
<comment type="caution">
    <text evidence="7">The sequence shown here is derived from an EMBL/GenBank/DDBJ whole genome shotgun (WGS) entry which is preliminary data.</text>
</comment>
<feature type="domain" description="GPCPD1-like C2" evidence="6">
    <location>
        <begin position="342"/>
        <end position="487"/>
    </location>
</feature>
<dbReference type="Pfam" id="PF03009">
    <property type="entry name" value="GDPD"/>
    <property type="match status" value="1"/>
</dbReference>
<dbReference type="InterPro" id="IPR017946">
    <property type="entry name" value="PLC-like_Pdiesterase_TIM-brl"/>
</dbReference>
<gene>
    <name evidence="7" type="ORF">QBC34DRAFT_409801</name>
</gene>
<feature type="domain" description="SPX" evidence="5">
    <location>
        <begin position="1"/>
        <end position="52"/>
    </location>
</feature>
<evidence type="ECO:0000259" key="5">
    <source>
        <dbReference type="Pfam" id="PF03105"/>
    </source>
</evidence>
<evidence type="ECO:0000259" key="6">
    <source>
        <dbReference type="Pfam" id="PF25329"/>
    </source>
</evidence>
<dbReference type="SUPFAM" id="SSF51695">
    <property type="entry name" value="PLC-like phosphodiesterases"/>
    <property type="match status" value="1"/>
</dbReference>
<dbReference type="GO" id="GO:0046475">
    <property type="term" value="P:glycerophospholipid catabolic process"/>
    <property type="evidence" value="ECO:0007669"/>
    <property type="project" value="TreeGrafter"/>
</dbReference>
<dbReference type="InterPro" id="IPR004331">
    <property type="entry name" value="SPX_dom"/>
</dbReference>
<dbReference type="Gene3D" id="1.25.40.20">
    <property type="entry name" value="Ankyrin repeat-containing domain"/>
    <property type="match status" value="1"/>
</dbReference>
<name>A0AAV9GH16_9PEZI</name>
<dbReference type="GO" id="GO:0047389">
    <property type="term" value="F:glycerophosphocholine phosphodiesterase activity"/>
    <property type="evidence" value="ECO:0007669"/>
    <property type="project" value="TreeGrafter"/>
</dbReference>